<protein>
    <submittedName>
        <fullName evidence="2">Tropomyosin, putative</fullName>
    </submittedName>
</protein>
<organism evidence="3">
    <name type="scientific">Perkinsus marinus (strain ATCC 50983 / TXsc)</name>
    <dbReference type="NCBI Taxonomy" id="423536"/>
    <lineage>
        <taxon>Eukaryota</taxon>
        <taxon>Sar</taxon>
        <taxon>Alveolata</taxon>
        <taxon>Perkinsozoa</taxon>
        <taxon>Perkinsea</taxon>
        <taxon>Perkinsida</taxon>
        <taxon>Perkinsidae</taxon>
        <taxon>Perkinsus</taxon>
    </lineage>
</organism>
<gene>
    <name evidence="2" type="ORF">Pmar_PMAR028210</name>
</gene>
<dbReference type="InParanoid" id="C5LB94"/>
<reference evidence="2 3" key="1">
    <citation type="submission" date="2008-07" db="EMBL/GenBank/DDBJ databases">
        <authorList>
            <person name="El-Sayed N."/>
            <person name="Caler E."/>
            <person name="Inman J."/>
            <person name="Amedeo P."/>
            <person name="Hass B."/>
            <person name="Wortman J."/>
        </authorList>
    </citation>
    <scope>NUCLEOTIDE SEQUENCE [LARGE SCALE GENOMIC DNA]</scope>
    <source>
        <strain evidence="3">ATCC 50983 / TXsc</strain>
    </source>
</reference>
<name>C5LB94_PERM5</name>
<dbReference type="GeneID" id="9087142"/>
<evidence type="ECO:0000313" key="3">
    <source>
        <dbReference type="Proteomes" id="UP000007800"/>
    </source>
</evidence>
<feature type="coiled-coil region" evidence="1">
    <location>
        <begin position="104"/>
        <end position="152"/>
    </location>
</feature>
<dbReference type="RefSeq" id="XP_002774206.1">
    <property type="nucleotide sequence ID" value="XM_002774160.1"/>
</dbReference>
<evidence type="ECO:0000256" key="1">
    <source>
        <dbReference type="SAM" id="Coils"/>
    </source>
</evidence>
<dbReference type="EMBL" id="GG680905">
    <property type="protein sequence ID" value="EER06022.1"/>
    <property type="molecule type" value="Genomic_DNA"/>
</dbReference>
<keyword evidence="1" id="KW-0175">Coiled coil</keyword>
<accession>C5LB94</accession>
<evidence type="ECO:0000313" key="2">
    <source>
        <dbReference type="EMBL" id="EER06022.1"/>
    </source>
</evidence>
<sequence>MLGKHVYSQVATYNRKTSRILDVHRNMDFLLRGQAALRILSDDLSVAVTEARGELKRSEARLDEEERFAGELRKLEVDIEMRESALVDRRDEVASLRSVEESVQEKLRKCKGEHEKEKKSLQEQLMSRRATKRKLNAAMSAAKSNLATVRRRVRSCQHSLEVAHSDLDVYEKVLDEVPDIMTDLTNGERETWQKREDLERQLVVTLDRLSGTNHQMGSVRSTRAHGIDGRKDCLRREKNVGECASTLHPGAQELDQLAQHLDVMQEYIGDFRQRRQSGSSVAGKETAVPDESLDELAQMERGFFANAAQLQANERELEALARKTDKLKEELIARHKRKVGHYCGL</sequence>
<proteinExistence type="predicted"/>
<dbReference type="AlphaFoldDB" id="C5LB94"/>
<dbReference type="OrthoDB" id="470069at2759"/>
<keyword evidence="3" id="KW-1185">Reference proteome</keyword>
<dbReference type="Proteomes" id="UP000007800">
    <property type="component" value="Unassembled WGS sequence"/>
</dbReference>